<gene>
    <name evidence="2" type="ORF">Pmani_018914</name>
</gene>
<proteinExistence type="predicted"/>
<comment type="caution">
    <text evidence="2">The sequence shown here is derived from an EMBL/GenBank/DDBJ whole genome shotgun (WGS) entry which is preliminary data.</text>
</comment>
<reference evidence="2" key="1">
    <citation type="submission" date="2023-11" db="EMBL/GenBank/DDBJ databases">
        <title>Genome assemblies of two species of porcelain crab, Petrolisthes cinctipes and Petrolisthes manimaculis (Anomura: Porcellanidae).</title>
        <authorList>
            <person name="Angst P."/>
        </authorList>
    </citation>
    <scope>NUCLEOTIDE SEQUENCE</scope>
    <source>
        <strain evidence="2">PB745_02</strain>
        <tissue evidence="2">Gill</tissue>
    </source>
</reference>
<keyword evidence="3" id="KW-1185">Reference proteome</keyword>
<sequence length="66" mass="7116">MKGQYGGRVVVVGLDEMVTRGEDPVDRRGVTENRWAVRGSVSSITPFLSSSHTPSFSVSPLLLSPI</sequence>
<dbReference type="EMBL" id="JAWZYT010001750">
    <property type="protein sequence ID" value="KAK4309461.1"/>
    <property type="molecule type" value="Genomic_DNA"/>
</dbReference>
<evidence type="ECO:0000313" key="3">
    <source>
        <dbReference type="Proteomes" id="UP001292094"/>
    </source>
</evidence>
<feature type="region of interest" description="Disordered" evidence="1">
    <location>
        <begin position="47"/>
        <end position="66"/>
    </location>
</feature>
<organism evidence="2 3">
    <name type="scientific">Petrolisthes manimaculis</name>
    <dbReference type="NCBI Taxonomy" id="1843537"/>
    <lineage>
        <taxon>Eukaryota</taxon>
        <taxon>Metazoa</taxon>
        <taxon>Ecdysozoa</taxon>
        <taxon>Arthropoda</taxon>
        <taxon>Crustacea</taxon>
        <taxon>Multicrustacea</taxon>
        <taxon>Malacostraca</taxon>
        <taxon>Eumalacostraca</taxon>
        <taxon>Eucarida</taxon>
        <taxon>Decapoda</taxon>
        <taxon>Pleocyemata</taxon>
        <taxon>Anomura</taxon>
        <taxon>Galatheoidea</taxon>
        <taxon>Porcellanidae</taxon>
        <taxon>Petrolisthes</taxon>
    </lineage>
</organism>
<evidence type="ECO:0000313" key="2">
    <source>
        <dbReference type="EMBL" id="KAK4309461.1"/>
    </source>
</evidence>
<evidence type="ECO:0000256" key="1">
    <source>
        <dbReference type="SAM" id="MobiDB-lite"/>
    </source>
</evidence>
<accession>A0AAE1PKM4</accession>
<name>A0AAE1PKM4_9EUCA</name>
<dbReference type="AlphaFoldDB" id="A0AAE1PKM4"/>
<dbReference type="Proteomes" id="UP001292094">
    <property type="component" value="Unassembled WGS sequence"/>
</dbReference>
<protein>
    <submittedName>
        <fullName evidence="2">Uncharacterized protein</fullName>
    </submittedName>
</protein>